<dbReference type="GO" id="GO:0008168">
    <property type="term" value="F:methyltransferase activity"/>
    <property type="evidence" value="ECO:0007669"/>
    <property type="project" value="UniProtKB-KW"/>
</dbReference>
<gene>
    <name evidence="1" type="ORF">FPZ47_06050</name>
</gene>
<name>A0A557XYJ0_9MYCO</name>
<dbReference type="RefSeq" id="WP_144949568.1">
    <property type="nucleotide sequence ID" value="NZ_VMQU01000016.1"/>
</dbReference>
<dbReference type="AlphaFoldDB" id="A0A557XYJ0"/>
<dbReference type="PANTHER" id="PTHR45036">
    <property type="entry name" value="METHYLTRANSFERASE LIKE 7B"/>
    <property type="match status" value="1"/>
</dbReference>
<keyword evidence="2" id="KW-1185">Reference proteome</keyword>
<dbReference type="EMBL" id="VMQU01000016">
    <property type="protein sequence ID" value="TVS91231.1"/>
    <property type="molecule type" value="Genomic_DNA"/>
</dbReference>
<protein>
    <submittedName>
        <fullName evidence="1">Class I SAM-dependent methyltransferase</fullName>
    </submittedName>
</protein>
<evidence type="ECO:0000313" key="2">
    <source>
        <dbReference type="Proteomes" id="UP000320513"/>
    </source>
</evidence>
<proteinExistence type="predicted"/>
<dbReference type="PANTHER" id="PTHR45036:SF1">
    <property type="entry name" value="METHYLTRANSFERASE LIKE 7A"/>
    <property type="match status" value="1"/>
</dbReference>
<dbReference type="Gene3D" id="3.40.50.150">
    <property type="entry name" value="Vaccinia Virus protein VP39"/>
    <property type="match status" value="1"/>
</dbReference>
<dbReference type="Proteomes" id="UP000320513">
    <property type="component" value="Unassembled WGS sequence"/>
</dbReference>
<keyword evidence="1" id="KW-0489">Methyltransferase</keyword>
<dbReference type="GO" id="GO:0032259">
    <property type="term" value="P:methylation"/>
    <property type="evidence" value="ECO:0007669"/>
    <property type="project" value="UniProtKB-KW"/>
</dbReference>
<evidence type="ECO:0000313" key="1">
    <source>
        <dbReference type="EMBL" id="TVS91231.1"/>
    </source>
</evidence>
<accession>A0A557XYJ0</accession>
<dbReference type="OrthoDB" id="65624at2"/>
<reference evidence="1 2" key="1">
    <citation type="submission" date="2019-07" db="EMBL/GenBank/DDBJ databases">
        <title>New Mycobacterium species.</title>
        <authorList>
            <person name="Tortoli E."/>
            <person name="Ghielmetti G."/>
            <person name="Friedel U."/>
            <person name="Trovato A."/>
        </authorList>
    </citation>
    <scope>NUCLEOTIDE SEQUENCE [LARGE SCALE GENOMIC DNA]</scope>
    <source>
        <strain evidence="1 2">16-83</strain>
    </source>
</reference>
<dbReference type="Pfam" id="PF13489">
    <property type="entry name" value="Methyltransf_23"/>
    <property type="match status" value="1"/>
</dbReference>
<keyword evidence="1" id="KW-0808">Transferase</keyword>
<dbReference type="SUPFAM" id="SSF53335">
    <property type="entry name" value="S-adenosyl-L-methionine-dependent methyltransferases"/>
    <property type="match status" value="1"/>
</dbReference>
<organism evidence="1 2">
    <name type="scientific">Mycobacterium helveticum</name>
    <dbReference type="NCBI Taxonomy" id="2592811"/>
    <lineage>
        <taxon>Bacteria</taxon>
        <taxon>Bacillati</taxon>
        <taxon>Actinomycetota</taxon>
        <taxon>Actinomycetes</taxon>
        <taxon>Mycobacteriales</taxon>
        <taxon>Mycobacteriaceae</taxon>
        <taxon>Mycobacterium</taxon>
    </lineage>
</organism>
<comment type="caution">
    <text evidence="1">The sequence shown here is derived from an EMBL/GenBank/DDBJ whole genome shotgun (WGS) entry which is preliminary data.</text>
</comment>
<dbReference type="InterPro" id="IPR052356">
    <property type="entry name" value="Thiol_S-MT"/>
</dbReference>
<dbReference type="InterPro" id="IPR029063">
    <property type="entry name" value="SAM-dependent_MTases_sf"/>
</dbReference>
<dbReference type="CDD" id="cd02440">
    <property type="entry name" value="AdoMet_MTases"/>
    <property type="match status" value="1"/>
</dbReference>
<sequence length="216" mass="23357">MTRMGAAAGSAVDNPFFARIWPYIAAHEVEAIKALRRENLAGLRGRVLEVGAGIGTNFPHYPASVDEVVAVEPEQRLTVQARAAADVVPVRVVVHGDTVEAFGDGEAFDAVVCSLVLCSVADPADVLGRLYSLLRPGGELRYLEHVASGGMRGRLQRLADATVWPRLFGNCHTHRDTEREIVAAGFEVDTSRREDTLPAWAPLPVSELALGRARRP</sequence>